<name>A0A6J5NKH1_9CAUD</name>
<dbReference type="InterPro" id="IPR050090">
    <property type="entry name" value="Tyrosine_recombinase_XerCD"/>
</dbReference>
<evidence type="ECO:0000256" key="6">
    <source>
        <dbReference type="ARBA" id="ARBA00023172"/>
    </source>
</evidence>
<feature type="domain" description="Tyr recombinase" evidence="8">
    <location>
        <begin position="156"/>
        <end position="329"/>
    </location>
</feature>
<evidence type="ECO:0000256" key="3">
    <source>
        <dbReference type="ARBA" id="ARBA00022679"/>
    </source>
</evidence>
<dbReference type="EMBL" id="LR796684">
    <property type="protein sequence ID" value="CAB4159202.1"/>
    <property type="molecule type" value="Genomic_DNA"/>
</dbReference>
<keyword evidence="6" id="KW-0233">DNA recombination</keyword>
<evidence type="ECO:0000256" key="4">
    <source>
        <dbReference type="ARBA" id="ARBA00022801"/>
    </source>
</evidence>
<organism evidence="9">
    <name type="scientific">uncultured Caudovirales phage</name>
    <dbReference type="NCBI Taxonomy" id="2100421"/>
    <lineage>
        <taxon>Viruses</taxon>
        <taxon>Duplodnaviria</taxon>
        <taxon>Heunggongvirae</taxon>
        <taxon>Uroviricota</taxon>
        <taxon>Caudoviricetes</taxon>
        <taxon>Peduoviridae</taxon>
        <taxon>Maltschvirus</taxon>
        <taxon>Maltschvirus maltsch</taxon>
    </lineage>
</organism>
<dbReference type="InterPro" id="IPR013762">
    <property type="entry name" value="Integrase-like_cat_sf"/>
</dbReference>
<dbReference type="GO" id="GO:0003677">
    <property type="term" value="F:DNA binding"/>
    <property type="evidence" value="ECO:0007669"/>
    <property type="project" value="UniProtKB-KW"/>
</dbReference>
<keyword evidence="3" id="KW-0808">Transferase</keyword>
<evidence type="ECO:0000313" key="9">
    <source>
        <dbReference type="EMBL" id="CAB4159202.1"/>
    </source>
</evidence>
<dbReference type="Gene3D" id="1.10.150.130">
    <property type="match status" value="1"/>
</dbReference>
<proteinExistence type="inferred from homology"/>
<sequence length="329" mass="36943">MTRKDGLPRRVYVKHGRYYYVAADSKWRALTRVSEGMPPMLRALAALHDTVVVGHLMPAVAARWQQSREEAGDWEASTQRNMARVVAHVAKRFIEFTPAQVTAPVVFKYLQPFLTKPRTYNLHRSVLRQVLSFAALEGLRDGHNPVDDVPQRKMPKRRRIVTDDEIRAMKAALMQQARGGPTHCLMVDLCMLTGQRIGDVLAMRWQDVTDGGLLVDQGKTGEPLLIEWTPALRAVVDACAEGRDRIGHLLVQSTGKPYRYAGVRSAWVRAMERAGIEDLHIHDLRGRAGADVADERGVYEAQKLLGHGSVRMTEHYVSGKTRKVAKPSK</sequence>
<dbReference type="Gene3D" id="1.10.443.10">
    <property type="entry name" value="Intergrase catalytic core"/>
    <property type="match status" value="1"/>
</dbReference>
<dbReference type="GO" id="GO:0016740">
    <property type="term" value="F:transferase activity"/>
    <property type="evidence" value="ECO:0007669"/>
    <property type="project" value="UniProtKB-KW"/>
</dbReference>
<dbReference type="SUPFAM" id="SSF56349">
    <property type="entry name" value="DNA breaking-rejoining enzymes"/>
    <property type="match status" value="1"/>
</dbReference>
<dbReference type="InterPro" id="IPR002104">
    <property type="entry name" value="Integrase_catalytic"/>
</dbReference>
<keyword evidence="4" id="KW-0378">Hydrolase</keyword>
<keyword evidence="5" id="KW-0238">DNA-binding</keyword>
<evidence type="ECO:0000256" key="2">
    <source>
        <dbReference type="ARBA" id="ARBA00016082"/>
    </source>
</evidence>
<dbReference type="PANTHER" id="PTHR30349:SF41">
    <property type="entry name" value="INTEGRASE_RECOMBINASE PROTEIN MJ0367-RELATED"/>
    <property type="match status" value="1"/>
</dbReference>
<evidence type="ECO:0000256" key="5">
    <source>
        <dbReference type="ARBA" id="ARBA00023125"/>
    </source>
</evidence>
<comment type="similarity">
    <text evidence="1">Belongs to the 'phage' integrase family.</text>
</comment>
<evidence type="ECO:0000256" key="7">
    <source>
        <dbReference type="ARBA" id="ARBA00023195"/>
    </source>
</evidence>
<dbReference type="GO" id="GO:0006310">
    <property type="term" value="P:DNA recombination"/>
    <property type="evidence" value="ECO:0007669"/>
    <property type="project" value="UniProtKB-KW"/>
</dbReference>
<evidence type="ECO:0000256" key="1">
    <source>
        <dbReference type="ARBA" id="ARBA00008857"/>
    </source>
</evidence>
<accession>A0A6J5NKH1</accession>
<dbReference type="InterPro" id="IPR011010">
    <property type="entry name" value="DNA_brk_join_enz"/>
</dbReference>
<dbReference type="GO" id="GO:0075713">
    <property type="term" value="P:establishment of integrated proviral latency"/>
    <property type="evidence" value="ECO:0007669"/>
    <property type="project" value="UniProtKB-KW"/>
</dbReference>
<dbReference type="PROSITE" id="PS51898">
    <property type="entry name" value="TYR_RECOMBINASE"/>
    <property type="match status" value="1"/>
</dbReference>
<protein>
    <recommendedName>
        <fullName evidence="2">Integrase</fullName>
    </recommendedName>
</protein>
<keyword evidence="7" id="KW-1179">Viral genome integration</keyword>
<dbReference type="GO" id="GO:0015074">
    <property type="term" value="P:DNA integration"/>
    <property type="evidence" value="ECO:0007669"/>
    <property type="project" value="InterPro"/>
</dbReference>
<dbReference type="InterPro" id="IPR010998">
    <property type="entry name" value="Integrase_recombinase_N"/>
</dbReference>
<dbReference type="Pfam" id="PF00589">
    <property type="entry name" value="Phage_integrase"/>
    <property type="match status" value="1"/>
</dbReference>
<dbReference type="PANTHER" id="PTHR30349">
    <property type="entry name" value="PHAGE INTEGRASE-RELATED"/>
    <property type="match status" value="1"/>
</dbReference>
<gene>
    <name evidence="9" type="ORF">UFOVP707_62</name>
</gene>
<dbReference type="GO" id="GO:0016787">
    <property type="term" value="F:hydrolase activity"/>
    <property type="evidence" value="ECO:0007669"/>
    <property type="project" value="UniProtKB-KW"/>
</dbReference>
<keyword evidence="7" id="KW-0229">DNA integration</keyword>
<evidence type="ECO:0000259" key="8">
    <source>
        <dbReference type="PROSITE" id="PS51898"/>
    </source>
</evidence>
<reference evidence="9" key="1">
    <citation type="submission" date="2020-04" db="EMBL/GenBank/DDBJ databases">
        <authorList>
            <person name="Chiriac C."/>
            <person name="Salcher M."/>
            <person name="Ghai R."/>
            <person name="Kavagutti S V."/>
        </authorList>
    </citation>
    <scope>NUCLEOTIDE SEQUENCE</scope>
</reference>
<keyword evidence="7" id="KW-1160">Virus entry into host cell</keyword>
<dbReference type="GO" id="GO:0044826">
    <property type="term" value="P:viral genome integration into host DNA"/>
    <property type="evidence" value="ECO:0007669"/>
    <property type="project" value="UniProtKB-KW"/>
</dbReference>